<comment type="caution">
    <text evidence="2">The sequence shown here is derived from an EMBL/GenBank/DDBJ whole genome shotgun (WGS) entry which is preliminary data.</text>
</comment>
<evidence type="ECO:0000313" key="2">
    <source>
        <dbReference type="EMBL" id="KAK3328093.1"/>
    </source>
</evidence>
<feature type="compositionally biased region" description="Polar residues" evidence="1">
    <location>
        <begin position="730"/>
        <end position="759"/>
    </location>
</feature>
<gene>
    <name evidence="2" type="ORF">B0T19DRAFT_423676</name>
</gene>
<reference evidence="2" key="1">
    <citation type="journal article" date="2023" name="Mol. Phylogenet. Evol.">
        <title>Genome-scale phylogeny and comparative genomics of the fungal order Sordariales.</title>
        <authorList>
            <person name="Hensen N."/>
            <person name="Bonometti L."/>
            <person name="Westerberg I."/>
            <person name="Brannstrom I.O."/>
            <person name="Guillou S."/>
            <person name="Cros-Aarteil S."/>
            <person name="Calhoun S."/>
            <person name="Haridas S."/>
            <person name="Kuo A."/>
            <person name="Mondo S."/>
            <person name="Pangilinan J."/>
            <person name="Riley R."/>
            <person name="LaButti K."/>
            <person name="Andreopoulos B."/>
            <person name="Lipzen A."/>
            <person name="Chen C."/>
            <person name="Yan M."/>
            <person name="Daum C."/>
            <person name="Ng V."/>
            <person name="Clum A."/>
            <person name="Steindorff A."/>
            <person name="Ohm R.A."/>
            <person name="Martin F."/>
            <person name="Silar P."/>
            <person name="Natvig D.O."/>
            <person name="Lalanne C."/>
            <person name="Gautier V."/>
            <person name="Ament-Velasquez S.L."/>
            <person name="Kruys A."/>
            <person name="Hutchinson M.I."/>
            <person name="Powell A.J."/>
            <person name="Barry K."/>
            <person name="Miller A.N."/>
            <person name="Grigoriev I.V."/>
            <person name="Debuchy R."/>
            <person name="Gladieux P."/>
            <person name="Hiltunen Thoren M."/>
            <person name="Johannesson H."/>
        </authorList>
    </citation>
    <scope>NUCLEOTIDE SEQUENCE</scope>
    <source>
        <strain evidence="2">SMH4131-1</strain>
    </source>
</reference>
<evidence type="ECO:0000313" key="3">
    <source>
        <dbReference type="Proteomes" id="UP001286456"/>
    </source>
</evidence>
<dbReference type="PANTHER" id="PTHR40788:SF2">
    <property type="entry name" value="CLR5 DOMAIN-CONTAINING PROTEIN"/>
    <property type="match status" value="1"/>
</dbReference>
<proteinExistence type="predicted"/>
<keyword evidence="3" id="KW-1185">Reference proteome</keyword>
<organism evidence="2 3">
    <name type="scientific">Cercophora scortea</name>
    <dbReference type="NCBI Taxonomy" id="314031"/>
    <lineage>
        <taxon>Eukaryota</taxon>
        <taxon>Fungi</taxon>
        <taxon>Dikarya</taxon>
        <taxon>Ascomycota</taxon>
        <taxon>Pezizomycotina</taxon>
        <taxon>Sordariomycetes</taxon>
        <taxon>Sordariomycetidae</taxon>
        <taxon>Sordariales</taxon>
        <taxon>Lasiosphaeriaceae</taxon>
        <taxon>Cercophora</taxon>
    </lineage>
</organism>
<sequence>MSDILKKPRFARYNNLRDRLSNRFALAHLGDPHSPDCETLSLPEAQRLAKERSIKIITAFSKLSEIIGRHEGTIQRRWMKKTRTHRLRILLKAWPSMPKMHRPDTKAYHNELSHSGTEIASESRQAYLWPYINQEDLSDPRHFLLLLNARGRNPPKAFSYVDLDAAFYGYFWEGLGARVVPDGHKIILNSVPVADARNYAMVIPCGLLGEGNIIGSYHMPGDHEFCPADGLMILEVQERLMAFLVECCEDILHDIPTPFLVSDAFPVQPEPQLQADSDTSGPGSESFLTIATEYPYRLPVLDVDWIDSVLTAKVTGVEDHFWALREDPGYFAEQLQESTDHLAPEMFMEHAARLKEGPPPHNSEGASIYRAFLEVFCYLHFELENFRHLHERFCTFKALHRKYCPNNTVPAFAPEEYIHAVLRFRHCLEMTIGHSVRRFLLEVMASPSLRCFFKTANEQDIKDMYNITVKDKIQLSLAKTKTEFALLWVLVRIGCYQVQSSCRGLCVYLDELERLVQTDEEAKRLISPRLARLVGGLSIMAQCWNQLEVSQLRRWFLDCPDFDHVEYLEANRFDNQVFDQTMSMLPAFVKIIKLSITTQLGWLERVDTYYPVGQRLTKNVVNRLQYAENELDKFWARFSRAMAKDEPLAGGALFRLLSQPRVLQRTPKWVEPTRAEPKKKSTSVQDVDTSLGNLTIANFRGEFDTSSNAFKKSDISLRNVKSKTRGIAHQTPSPQVEKSGTSAEVDSETQQEAQQPGQTFSVNARALKVFRTLFYNPSTTSTPGEVAWNDFLHAMTSMGFAVEKLYGSVWQFRPTRHGITRPIQFHEPHPKGKIAYRHARRHGRRLRNAYYWSGDMFVLLEGKARDESMGELE</sequence>
<protein>
    <submittedName>
        <fullName evidence="2">Uncharacterized protein</fullName>
    </submittedName>
</protein>
<dbReference type="AlphaFoldDB" id="A0AAE0IMV1"/>
<feature type="region of interest" description="Disordered" evidence="1">
    <location>
        <begin position="723"/>
        <end position="759"/>
    </location>
</feature>
<dbReference type="PANTHER" id="PTHR40788">
    <property type="entry name" value="CLR5 DOMAIN-CONTAINING PROTEIN-RELATED"/>
    <property type="match status" value="1"/>
</dbReference>
<evidence type="ECO:0000256" key="1">
    <source>
        <dbReference type="SAM" id="MobiDB-lite"/>
    </source>
</evidence>
<accession>A0AAE0IMV1</accession>
<name>A0AAE0IMV1_9PEZI</name>
<reference evidence="2" key="2">
    <citation type="submission" date="2023-06" db="EMBL/GenBank/DDBJ databases">
        <authorList>
            <consortium name="Lawrence Berkeley National Laboratory"/>
            <person name="Haridas S."/>
            <person name="Hensen N."/>
            <person name="Bonometti L."/>
            <person name="Westerberg I."/>
            <person name="Brannstrom I.O."/>
            <person name="Guillou S."/>
            <person name="Cros-Aarteil S."/>
            <person name="Calhoun S."/>
            <person name="Kuo A."/>
            <person name="Mondo S."/>
            <person name="Pangilinan J."/>
            <person name="Riley R."/>
            <person name="Labutti K."/>
            <person name="Andreopoulos B."/>
            <person name="Lipzen A."/>
            <person name="Chen C."/>
            <person name="Yanf M."/>
            <person name="Daum C."/>
            <person name="Ng V."/>
            <person name="Clum A."/>
            <person name="Steindorff A."/>
            <person name="Ohm R."/>
            <person name="Martin F."/>
            <person name="Silar P."/>
            <person name="Natvig D."/>
            <person name="Lalanne C."/>
            <person name="Gautier V."/>
            <person name="Ament-Velasquez S.L."/>
            <person name="Kruys A."/>
            <person name="Hutchinson M.I."/>
            <person name="Powell A.J."/>
            <person name="Barry K."/>
            <person name="Miller A.N."/>
            <person name="Grigoriev I.V."/>
            <person name="Debuchy R."/>
            <person name="Gladieux P."/>
            <person name="Thoren M.H."/>
            <person name="Johannesson H."/>
        </authorList>
    </citation>
    <scope>NUCLEOTIDE SEQUENCE</scope>
    <source>
        <strain evidence="2">SMH4131-1</strain>
    </source>
</reference>
<dbReference type="Proteomes" id="UP001286456">
    <property type="component" value="Unassembled WGS sequence"/>
</dbReference>
<dbReference type="EMBL" id="JAUEPO010000003">
    <property type="protein sequence ID" value="KAK3328093.1"/>
    <property type="molecule type" value="Genomic_DNA"/>
</dbReference>